<accession>A0ACC7LIU8</accession>
<gene>
    <name evidence="1" type="ORF">ACEZ3G_00120</name>
</gene>
<evidence type="ECO:0000313" key="1">
    <source>
        <dbReference type="EMBL" id="MFH6601862.1"/>
    </source>
</evidence>
<comment type="caution">
    <text evidence="1">The sequence shown here is derived from an EMBL/GenBank/DDBJ whole genome shotgun (WGS) entry which is preliminary data.</text>
</comment>
<evidence type="ECO:0000313" key="2">
    <source>
        <dbReference type="Proteomes" id="UP001595191"/>
    </source>
</evidence>
<organism evidence="1 2">
    <name type="scientific">Meishania litoralis</name>
    <dbReference type="NCBI Taxonomy" id="3434685"/>
    <lineage>
        <taxon>Bacteria</taxon>
        <taxon>Pseudomonadati</taxon>
        <taxon>Bacteroidota</taxon>
        <taxon>Flavobacteriia</taxon>
        <taxon>Flavobacteriales</taxon>
        <taxon>Flavobacteriaceae</taxon>
        <taxon>Meishania</taxon>
    </lineage>
</organism>
<keyword evidence="2" id="KW-1185">Reference proteome</keyword>
<sequence>MNKKTIKMKTLFFTSIILLFSLTVNAQKEVTEDIVIEKTILNYIENFFENNFEKMNQSLHPRLAKRGLNQDGVTISEDFPPEKLKELMVVKAKFEAKNQNNLVENITVYGNMASASLKTGYPKTRWTEYIHLVKQEDSWKIINVFWEFEKVNN</sequence>
<proteinExistence type="predicted"/>
<dbReference type="EMBL" id="JBHFPV010000001">
    <property type="protein sequence ID" value="MFH6601862.1"/>
    <property type="molecule type" value="Genomic_DNA"/>
</dbReference>
<name>A0ACC7LIU8_9FLAO</name>
<dbReference type="Proteomes" id="UP001595191">
    <property type="component" value="Unassembled WGS sequence"/>
</dbReference>
<reference evidence="1" key="1">
    <citation type="submission" date="2024-09" db="EMBL/GenBank/DDBJ databases">
        <authorList>
            <person name="Liu J."/>
        </authorList>
    </citation>
    <scope>NUCLEOTIDE SEQUENCE</scope>
    <source>
        <strain evidence="1">NBU2967</strain>
    </source>
</reference>
<protein>
    <submittedName>
        <fullName evidence="1">Nuclear transport factor 2 family protein</fullName>
    </submittedName>
</protein>